<proteinExistence type="predicted"/>
<keyword evidence="1" id="KW-0472">Membrane</keyword>
<evidence type="ECO:0000313" key="2">
    <source>
        <dbReference type="EMBL" id="MDN4075321.1"/>
    </source>
</evidence>
<dbReference type="InterPro" id="IPR006938">
    <property type="entry name" value="DUF624"/>
</dbReference>
<keyword evidence="1" id="KW-1133">Transmembrane helix</keyword>
<name>A0ABT8EBP2_9BACL</name>
<feature type="transmembrane region" description="Helical" evidence="1">
    <location>
        <begin position="150"/>
        <end position="183"/>
    </location>
</feature>
<reference evidence="2" key="1">
    <citation type="submission" date="2023-06" db="EMBL/GenBank/DDBJ databases">
        <title>Draft Genome Sequences of Representative Paenibacillus Polymyxa, Bacillus cereus, Fictibacillus sp., and Brevibacillus agri Strains Isolated from Amazonian Dark Earth.</title>
        <authorList>
            <person name="Pellegrinetti T.A."/>
            <person name="Cunha I.C.M."/>
            <person name="Chaves M.G."/>
            <person name="Freitas A.S."/>
            <person name="Silva A.V.R."/>
            <person name="Tsai S.M."/>
            <person name="Mendes L.W."/>
        </authorList>
    </citation>
    <scope>NUCLEOTIDE SEQUENCE</scope>
    <source>
        <strain evidence="2">CENA-BCM004</strain>
    </source>
</reference>
<dbReference type="Proteomes" id="UP001168694">
    <property type="component" value="Unassembled WGS sequence"/>
</dbReference>
<gene>
    <name evidence="2" type="ORF">QYF49_20365</name>
</gene>
<accession>A0ABT8EBP2</accession>
<evidence type="ECO:0000256" key="1">
    <source>
        <dbReference type="SAM" id="Phobius"/>
    </source>
</evidence>
<dbReference type="RefSeq" id="WP_290401435.1">
    <property type="nucleotide sequence ID" value="NZ_JAUHLN010000005.1"/>
</dbReference>
<organism evidence="2 3">
    <name type="scientific">Fictibacillus terranigra</name>
    <dbReference type="NCBI Taxonomy" id="3058424"/>
    <lineage>
        <taxon>Bacteria</taxon>
        <taxon>Bacillati</taxon>
        <taxon>Bacillota</taxon>
        <taxon>Bacilli</taxon>
        <taxon>Bacillales</taxon>
        <taxon>Fictibacillaceae</taxon>
        <taxon>Fictibacillus</taxon>
    </lineage>
</organism>
<evidence type="ECO:0000313" key="3">
    <source>
        <dbReference type="Proteomes" id="UP001168694"/>
    </source>
</evidence>
<feature type="transmembrane region" description="Helical" evidence="1">
    <location>
        <begin position="12"/>
        <end position="38"/>
    </location>
</feature>
<keyword evidence="3" id="KW-1185">Reference proteome</keyword>
<protein>
    <submittedName>
        <fullName evidence="2">DUF624 domain-containing protein</fullName>
    </submittedName>
</protein>
<dbReference type="Pfam" id="PF04854">
    <property type="entry name" value="DUF624"/>
    <property type="match status" value="1"/>
</dbReference>
<feature type="transmembrane region" description="Helical" evidence="1">
    <location>
        <begin position="72"/>
        <end position="93"/>
    </location>
</feature>
<dbReference type="EMBL" id="JAUHLN010000005">
    <property type="protein sequence ID" value="MDN4075321.1"/>
    <property type="molecule type" value="Genomic_DNA"/>
</dbReference>
<feature type="transmembrane region" description="Helical" evidence="1">
    <location>
        <begin position="105"/>
        <end position="130"/>
    </location>
</feature>
<keyword evidence="1" id="KW-0812">Transmembrane</keyword>
<sequence>MFKKAILFLMEWIWRLLCLNVVWIMFCLPIITVIPATFTMCSVINKWMEEDKDLAIIPTFYREFRKIFLKSYPTGFAVCVIGIFFYIDWNILAGSDTAELITLRYSISVLAIVYLTTALYSIPVFLQYHFSWYKTLFISLMVAVRQPFTSFVMLCGLLLVLLLVLLFTGAGVLVFGSLIALIISKIGRIGMIKLSHKFLNI</sequence>
<comment type="caution">
    <text evidence="2">The sequence shown here is derived from an EMBL/GenBank/DDBJ whole genome shotgun (WGS) entry which is preliminary data.</text>
</comment>